<dbReference type="InParanoid" id="B9TCB5"/>
<feature type="signal peptide" evidence="1">
    <location>
        <begin position="1"/>
        <end position="23"/>
    </location>
</feature>
<reference evidence="3" key="1">
    <citation type="journal article" date="2010" name="Nat. Biotechnol.">
        <title>Draft genome sequence of the oilseed species Ricinus communis.</title>
        <authorList>
            <person name="Chan A.P."/>
            <person name="Crabtree J."/>
            <person name="Zhao Q."/>
            <person name="Lorenzi H."/>
            <person name="Orvis J."/>
            <person name="Puiu D."/>
            <person name="Melake-Berhan A."/>
            <person name="Jones K.M."/>
            <person name="Redman J."/>
            <person name="Chen G."/>
            <person name="Cahoon E.B."/>
            <person name="Gedil M."/>
            <person name="Stanke M."/>
            <person name="Haas B.J."/>
            <person name="Wortman J.R."/>
            <person name="Fraser-Liggett C.M."/>
            <person name="Ravel J."/>
            <person name="Rabinowicz P.D."/>
        </authorList>
    </citation>
    <scope>NUCLEOTIDE SEQUENCE [LARGE SCALE GENOMIC DNA]</scope>
    <source>
        <strain evidence="3">cv. Hale</strain>
    </source>
</reference>
<evidence type="ECO:0000313" key="3">
    <source>
        <dbReference type="Proteomes" id="UP000008311"/>
    </source>
</evidence>
<evidence type="ECO:0000256" key="1">
    <source>
        <dbReference type="SAM" id="SignalP"/>
    </source>
</evidence>
<evidence type="ECO:0000313" key="2">
    <source>
        <dbReference type="EMBL" id="EEF26498.1"/>
    </source>
</evidence>
<keyword evidence="1" id="KW-0732">Signal</keyword>
<sequence>MKKSFTSFIAALALTGLASFTQAAPVTVDFTTDFAGRTPGEQVASIPGMSFSLTDANDVVVGAPIYDGYSGLYNQLTASGPAFEHMIFTFASAATNIRFDFAGGGPRGQGHTRYRAWDANGTQIAAGGLIALDSMTLPDGVARIQFDSLDWINYATGEPMPPIALHIAALHAELNVPAVPEPEMFGMLLGGLAILATVRRRRPAA</sequence>
<name>B9TCB5_RICCO</name>
<dbReference type="EMBL" id="EQ977146">
    <property type="protein sequence ID" value="EEF26498.1"/>
    <property type="molecule type" value="Genomic_DNA"/>
</dbReference>
<dbReference type="AlphaFoldDB" id="B9TCB5"/>
<protein>
    <recommendedName>
        <fullName evidence="4">PEP-CTERM protein-sorting domain-containing protein</fullName>
    </recommendedName>
</protein>
<gene>
    <name evidence="2" type="ORF">RCOM_0329770</name>
</gene>
<accession>B9TCB5</accession>
<organism evidence="2 3">
    <name type="scientific">Ricinus communis</name>
    <name type="common">Castor bean</name>
    <dbReference type="NCBI Taxonomy" id="3988"/>
    <lineage>
        <taxon>Eukaryota</taxon>
        <taxon>Viridiplantae</taxon>
        <taxon>Streptophyta</taxon>
        <taxon>Embryophyta</taxon>
        <taxon>Tracheophyta</taxon>
        <taxon>Spermatophyta</taxon>
        <taxon>Magnoliopsida</taxon>
        <taxon>eudicotyledons</taxon>
        <taxon>Gunneridae</taxon>
        <taxon>Pentapetalae</taxon>
        <taxon>rosids</taxon>
        <taxon>fabids</taxon>
        <taxon>Malpighiales</taxon>
        <taxon>Euphorbiaceae</taxon>
        <taxon>Acalyphoideae</taxon>
        <taxon>Acalypheae</taxon>
        <taxon>Ricinus</taxon>
    </lineage>
</organism>
<keyword evidence="3" id="KW-1185">Reference proteome</keyword>
<dbReference type="Proteomes" id="UP000008311">
    <property type="component" value="Unassembled WGS sequence"/>
</dbReference>
<feature type="chain" id="PRO_5002890136" description="PEP-CTERM protein-sorting domain-containing protein" evidence="1">
    <location>
        <begin position="24"/>
        <end position="205"/>
    </location>
</feature>
<dbReference type="InterPro" id="IPR013424">
    <property type="entry name" value="Ice-binding_C"/>
</dbReference>
<proteinExistence type="predicted"/>
<evidence type="ECO:0008006" key="4">
    <source>
        <dbReference type="Google" id="ProtNLM"/>
    </source>
</evidence>
<dbReference type="NCBIfam" id="TIGR02595">
    <property type="entry name" value="PEP_CTERM"/>
    <property type="match status" value="1"/>
</dbReference>